<evidence type="ECO:0000313" key="2">
    <source>
        <dbReference type="EMBL" id="GEA33638.1"/>
    </source>
</evidence>
<keyword evidence="1" id="KW-0812">Transmembrane</keyword>
<sequence>MRNKHIFKIGNYRNIHDSFEKQLELEADDIKQAYDNMLEVYKEKLNKNELNFEYEKAFLQSKINKNYSETFNYWEKVFFIIVTVYVTSMVNDAIKEYKEIGFAIVLLGLIAALIIFGKKDIRKERREYIYYTMRMEVLSGLQKLN</sequence>
<dbReference type="AlphaFoldDB" id="A0AAV3W7L4"/>
<gene>
    <name evidence="2" type="ORF">CDIOL_45610</name>
</gene>
<feature type="transmembrane region" description="Helical" evidence="1">
    <location>
        <begin position="77"/>
        <end position="94"/>
    </location>
</feature>
<evidence type="ECO:0008006" key="4">
    <source>
        <dbReference type="Google" id="ProtNLM"/>
    </source>
</evidence>
<feature type="transmembrane region" description="Helical" evidence="1">
    <location>
        <begin position="100"/>
        <end position="117"/>
    </location>
</feature>
<name>A0AAV3W7L4_9CLOT</name>
<comment type="caution">
    <text evidence="2">The sequence shown here is derived from an EMBL/GenBank/DDBJ whole genome shotgun (WGS) entry which is preliminary data.</text>
</comment>
<accession>A0AAV3W7L4</accession>
<keyword evidence="1" id="KW-1133">Transmembrane helix</keyword>
<dbReference type="EMBL" id="BJLA01000024">
    <property type="protein sequence ID" value="GEA33638.1"/>
    <property type="molecule type" value="Genomic_DNA"/>
</dbReference>
<keyword evidence="3" id="KW-1185">Reference proteome</keyword>
<evidence type="ECO:0000256" key="1">
    <source>
        <dbReference type="SAM" id="Phobius"/>
    </source>
</evidence>
<keyword evidence="1" id="KW-0472">Membrane</keyword>
<protein>
    <recommendedName>
        <fullName evidence="4">DUF4231 domain-containing protein</fullName>
    </recommendedName>
</protein>
<reference evidence="2 3" key="1">
    <citation type="submission" date="2019-06" db="EMBL/GenBank/DDBJ databases">
        <title>Draft genome sequence of Clostridium diolis DSM 15410.</title>
        <authorList>
            <person name="Kobayashi H."/>
            <person name="Tanizawa Y."/>
            <person name="Tohno M."/>
        </authorList>
    </citation>
    <scope>NUCLEOTIDE SEQUENCE [LARGE SCALE GENOMIC DNA]</scope>
    <source>
        <strain evidence="2 3">DSM 15410</strain>
    </source>
</reference>
<dbReference type="Proteomes" id="UP000325212">
    <property type="component" value="Unassembled WGS sequence"/>
</dbReference>
<organism evidence="2 3">
    <name type="scientific">Clostridium diolis</name>
    <dbReference type="NCBI Taxonomy" id="223919"/>
    <lineage>
        <taxon>Bacteria</taxon>
        <taxon>Bacillati</taxon>
        <taxon>Bacillota</taxon>
        <taxon>Clostridia</taxon>
        <taxon>Eubacteriales</taxon>
        <taxon>Clostridiaceae</taxon>
        <taxon>Clostridium</taxon>
    </lineage>
</organism>
<proteinExistence type="predicted"/>
<dbReference type="RefSeq" id="WP_039771156.1">
    <property type="nucleotide sequence ID" value="NZ_BJLA01000024.1"/>
</dbReference>
<evidence type="ECO:0000313" key="3">
    <source>
        <dbReference type="Proteomes" id="UP000325212"/>
    </source>
</evidence>